<protein>
    <recommendedName>
        <fullName evidence="3">DUF4220 domain-containing protein</fullName>
    </recommendedName>
</protein>
<proteinExistence type="predicted"/>
<dbReference type="InterPro" id="IPR025315">
    <property type="entry name" value="DUF4220"/>
</dbReference>
<evidence type="ECO:0000256" key="1">
    <source>
        <dbReference type="SAM" id="MobiDB-lite"/>
    </source>
</evidence>
<dbReference type="Pfam" id="PF04578">
    <property type="entry name" value="DUF594"/>
    <property type="match status" value="1"/>
</dbReference>
<dbReference type="EnsemblPlants" id="EMT14122">
    <property type="protein sequence ID" value="EMT14122"/>
    <property type="gene ID" value="F775_06797"/>
</dbReference>
<feature type="transmembrane region" description="Helical" evidence="2">
    <location>
        <begin position="191"/>
        <end position="213"/>
    </location>
</feature>
<feature type="domain" description="DUF4220" evidence="3">
    <location>
        <begin position="168"/>
        <end position="397"/>
    </location>
</feature>
<organism evidence="4">
    <name type="scientific">Aegilops tauschii</name>
    <name type="common">Tausch's goatgrass</name>
    <name type="synonym">Aegilops squarrosa</name>
    <dbReference type="NCBI Taxonomy" id="37682"/>
    <lineage>
        <taxon>Eukaryota</taxon>
        <taxon>Viridiplantae</taxon>
        <taxon>Streptophyta</taxon>
        <taxon>Embryophyta</taxon>
        <taxon>Tracheophyta</taxon>
        <taxon>Spermatophyta</taxon>
        <taxon>Magnoliopsida</taxon>
        <taxon>Liliopsida</taxon>
        <taxon>Poales</taxon>
        <taxon>Poaceae</taxon>
        <taxon>BOP clade</taxon>
        <taxon>Pooideae</taxon>
        <taxon>Triticodae</taxon>
        <taxon>Triticeae</taxon>
        <taxon>Triticinae</taxon>
        <taxon>Aegilops</taxon>
    </lineage>
</organism>
<feature type="region of interest" description="Disordered" evidence="1">
    <location>
        <begin position="920"/>
        <end position="1008"/>
    </location>
</feature>
<feature type="transmembrane region" description="Helical" evidence="2">
    <location>
        <begin position="159"/>
        <end position="179"/>
    </location>
</feature>
<keyword evidence="2" id="KW-0472">Membrane</keyword>
<evidence type="ECO:0000259" key="3">
    <source>
        <dbReference type="Pfam" id="PF13968"/>
    </source>
</evidence>
<accession>R7W2V0</accession>
<feature type="domain" description="DUF4220" evidence="3">
    <location>
        <begin position="448"/>
        <end position="629"/>
    </location>
</feature>
<feature type="transmembrane region" description="Helical" evidence="2">
    <location>
        <begin position="503"/>
        <end position="526"/>
    </location>
</feature>
<reference evidence="4" key="1">
    <citation type="submission" date="2015-06" db="UniProtKB">
        <authorList>
            <consortium name="EnsemblPlants"/>
        </authorList>
    </citation>
    <scope>IDENTIFICATION</scope>
</reference>
<sequence>MSPNLAKKDQVGGREKIEQLEKVSLDNILGRSDRTLRVNHQDLELCYVALGTPHLSSPKKGFIEGKVLSSGAFRFYRGPVECDHAPCEVVGSITEGGSRKPKGENMVKATELVKWSLLFEDSDSAVLMRIEFLVVAIASVFLLMSFLDMFRRRCRYSSIKYLLLVLDAISDSSFIYTIGLMQSAPFKKDLFSIWALILVNLRFNACFISAYGIPDQDNSHITEGARVMSLLGVAFLIGTQNSQFKHPIWVLWAMQQMRSMYLIVAYSWASGSFLHGWSSPLVTAYMGTDAGICKEGDPTTMLKYKYLVCGDQKQKVQLQAPGYEFYLKVKSEGVFITLDKTWQLPSNQHADDDAGDVQPSWTKDLCLSFALYRLLRCRFDDLPPPADSIKSTRKLMYEIIGKKDEDLSAQIHHHAEGTFSRDLPAQIDDHAERAFSRDLPAQIDHHAERTFSGDLPAHIDHHAERAFSGDLPAQIDHTERAFRIAELELKFLNDYFYTRYPILFWRGFPLIFAWYPPLTIALIAWLGRDIYKLYKPKQGEIAHVVHRVNVDLIITWIFMGIIVLKESWKVVTYLLSDWTKVMLLCEYTSRTLKWVPEWLWEFLVQILCTPGCRIGRRWHNKIGQYEFLQSFGHNPRNILYWLSLGLVPKEIRGAKVGSPTELPEDVKAAVLKSLCSLDLKQNSLKSDLPTDVKQFNFEWTFKLGTWCHSILVWHIATSLCEIELAQHYNSSLTTSELLSAIKTALNCFSSQPYVIKEDRIEGWLRANYIAANSISRYCAYLLVIEPDLLPDSFLTADDLFRSTVDEALDILKGCDTLQSIYRRLIRGVPQQDDQKMDRLRTHPNTILASTARLAWSLIHEIPDEVVRWKVLAEVWAYILVHTAPSWNASAHKKCLATGSEFITHIWVILSHCNVHSSKRWPYQEPPHDDDDQGVERQGVGPPAPHEPNVGGSGEQSVSKDPSNGALQEQDQKWGPIPGQQLTTNGQQLAQNETDESNKIQELGADWKG</sequence>
<feature type="transmembrane region" description="Helical" evidence="2">
    <location>
        <begin position="126"/>
        <end position="147"/>
    </location>
</feature>
<feature type="compositionally biased region" description="Polar residues" evidence="1">
    <location>
        <begin position="979"/>
        <end position="991"/>
    </location>
</feature>
<dbReference type="AlphaFoldDB" id="R7W2V0"/>
<dbReference type="Pfam" id="PF13968">
    <property type="entry name" value="DUF4220"/>
    <property type="match status" value="2"/>
</dbReference>
<evidence type="ECO:0000256" key="2">
    <source>
        <dbReference type="SAM" id="Phobius"/>
    </source>
</evidence>
<keyword evidence="2" id="KW-0812">Transmembrane</keyword>
<dbReference type="InterPro" id="IPR007658">
    <property type="entry name" value="DUF594"/>
</dbReference>
<name>R7W2V0_AEGTA</name>
<keyword evidence="2" id="KW-1133">Transmembrane helix</keyword>
<evidence type="ECO:0000313" key="4">
    <source>
        <dbReference type="EnsemblPlants" id="EMT14122"/>
    </source>
</evidence>
<feature type="compositionally biased region" description="Polar residues" evidence="1">
    <location>
        <begin position="954"/>
        <end position="968"/>
    </location>
</feature>
<dbReference type="PANTHER" id="PTHR31325">
    <property type="entry name" value="OS01G0798800 PROTEIN-RELATED"/>
    <property type="match status" value="1"/>
</dbReference>